<reference evidence="10" key="1">
    <citation type="submission" date="2020-07" db="EMBL/GenBank/DDBJ databases">
        <title>Huge and variable diversity of episymbiotic CPR bacteria and DPANN archaea in groundwater ecosystems.</title>
        <authorList>
            <person name="He C.Y."/>
            <person name="Keren R."/>
            <person name="Whittaker M."/>
            <person name="Farag I.F."/>
            <person name="Doudna J."/>
            <person name="Cate J.H.D."/>
            <person name="Banfield J.F."/>
        </authorList>
    </citation>
    <scope>NUCLEOTIDE SEQUENCE</scope>
    <source>
        <strain evidence="10">NC_groundwater_1664_Pr3_B-0.1um_52_9</strain>
    </source>
</reference>
<evidence type="ECO:0000313" key="11">
    <source>
        <dbReference type="Proteomes" id="UP000807825"/>
    </source>
</evidence>
<organism evidence="10 11">
    <name type="scientific">Desulfomonile tiedjei</name>
    <dbReference type="NCBI Taxonomy" id="2358"/>
    <lineage>
        <taxon>Bacteria</taxon>
        <taxon>Pseudomonadati</taxon>
        <taxon>Thermodesulfobacteriota</taxon>
        <taxon>Desulfomonilia</taxon>
        <taxon>Desulfomonilales</taxon>
        <taxon>Desulfomonilaceae</taxon>
        <taxon>Desulfomonile</taxon>
    </lineage>
</organism>
<dbReference type="GO" id="GO:0022857">
    <property type="term" value="F:transmembrane transporter activity"/>
    <property type="evidence" value="ECO:0007669"/>
    <property type="project" value="TreeGrafter"/>
</dbReference>
<evidence type="ECO:0000256" key="5">
    <source>
        <dbReference type="ARBA" id="ARBA00023136"/>
    </source>
</evidence>
<dbReference type="InterPro" id="IPR025857">
    <property type="entry name" value="MacB_PCD"/>
</dbReference>
<dbReference type="EMBL" id="JACRDE010000518">
    <property type="protein sequence ID" value="MBI5251753.1"/>
    <property type="molecule type" value="Genomic_DNA"/>
</dbReference>
<dbReference type="Pfam" id="PF12704">
    <property type="entry name" value="MacB_PCD"/>
    <property type="match status" value="1"/>
</dbReference>
<proteinExistence type="inferred from homology"/>
<evidence type="ECO:0000256" key="3">
    <source>
        <dbReference type="ARBA" id="ARBA00022692"/>
    </source>
</evidence>
<dbReference type="Pfam" id="PF02687">
    <property type="entry name" value="FtsX"/>
    <property type="match status" value="1"/>
</dbReference>
<evidence type="ECO:0000256" key="2">
    <source>
        <dbReference type="ARBA" id="ARBA00022475"/>
    </source>
</evidence>
<dbReference type="InterPro" id="IPR050250">
    <property type="entry name" value="Macrolide_Exporter_MacB"/>
</dbReference>
<keyword evidence="2" id="KW-1003">Cell membrane</keyword>
<feature type="domain" description="MacB-like periplasmic core" evidence="9">
    <location>
        <begin position="4"/>
        <end position="172"/>
    </location>
</feature>
<feature type="transmembrane region" description="Helical" evidence="7">
    <location>
        <begin position="311"/>
        <end position="329"/>
    </location>
</feature>
<comment type="subcellular location">
    <subcellularLocation>
        <location evidence="1">Cell membrane</location>
        <topology evidence="1">Multi-pass membrane protein</topology>
    </subcellularLocation>
</comment>
<accession>A0A9D6V4L3</accession>
<evidence type="ECO:0000259" key="9">
    <source>
        <dbReference type="Pfam" id="PF12704"/>
    </source>
</evidence>
<feature type="transmembrane region" description="Helical" evidence="7">
    <location>
        <begin position="267"/>
        <end position="291"/>
    </location>
</feature>
<comment type="similarity">
    <text evidence="6">Belongs to the ABC-4 integral membrane protein family.</text>
</comment>
<evidence type="ECO:0000256" key="7">
    <source>
        <dbReference type="SAM" id="Phobius"/>
    </source>
</evidence>
<comment type="caution">
    <text evidence="10">The sequence shown here is derived from an EMBL/GenBank/DDBJ whole genome shotgun (WGS) entry which is preliminary data.</text>
</comment>
<evidence type="ECO:0000313" key="10">
    <source>
        <dbReference type="EMBL" id="MBI5251753.1"/>
    </source>
</evidence>
<protein>
    <submittedName>
        <fullName evidence="10">ABC transporter permease</fullName>
    </submittedName>
</protein>
<dbReference type="Proteomes" id="UP000807825">
    <property type="component" value="Unassembled WGS sequence"/>
</dbReference>
<dbReference type="InterPro" id="IPR003838">
    <property type="entry name" value="ABC3_permease_C"/>
</dbReference>
<keyword evidence="3 7" id="KW-0812">Transmembrane</keyword>
<keyword evidence="5 7" id="KW-0472">Membrane</keyword>
<feature type="non-terminal residue" evidence="10">
    <location>
        <position position="1"/>
    </location>
</feature>
<evidence type="ECO:0000259" key="8">
    <source>
        <dbReference type="Pfam" id="PF02687"/>
    </source>
</evidence>
<feature type="domain" description="ABC3 transporter permease C-terminal" evidence="8">
    <location>
        <begin position="227"/>
        <end position="335"/>
    </location>
</feature>
<evidence type="ECO:0000256" key="1">
    <source>
        <dbReference type="ARBA" id="ARBA00004651"/>
    </source>
</evidence>
<gene>
    <name evidence="10" type="ORF">HY912_19850</name>
</gene>
<evidence type="ECO:0000256" key="4">
    <source>
        <dbReference type="ARBA" id="ARBA00022989"/>
    </source>
</evidence>
<keyword evidence="4 7" id="KW-1133">Transmembrane helix</keyword>
<sequence length="347" mass="36765">LITVSAGQSRVVKGQLGELGMMTNLTLKDAAAIVEECPSVRTTAPAHSKKFLVKFENVTYSTKIVGTVPSILEVRNISLQSGSFFDEMENRLMVPVAVLAPTAAESLFGGRDPIGASIMVGKVMFKVIGVTAPKGSVSGEDQDDQIFVPLRTALAKLMNVAYLSNVFVEAVGLGDVHSAGMEIRSLLRERHRLREDKEDDFIIQDQDDVVGAQKSVARTFSLLVASIAMSSLVIGGIGILGVMLLSIQERVSDIGIQRAVGAKRSDILLQFLVESSAIGILGGIAGLLLGLAASAGVKLISGMPIVLDPEYIVLSLVFSLATGLIFGIYPSWKAALLDPIEALNTEA</sequence>
<evidence type="ECO:0000256" key="6">
    <source>
        <dbReference type="ARBA" id="ARBA00038076"/>
    </source>
</evidence>
<dbReference type="GO" id="GO:0005886">
    <property type="term" value="C:plasma membrane"/>
    <property type="evidence" value="ECO:0007669"/>
    <property type="project" value="UniProtKB-SubCell"/>
</dbReference>
<dbReference type="PANTHER" id="PTHR30572:SF4">
    <property type="entry name" value="ABC TRANSPORTER PERMEASE YTRF"/>
    <property type="match status" value="1"/>
</dbReference>
<dbReference type="PANTHER" id="PTHR30572">
    <property type="entry name" value="MEMBRANE COMPONENT OF TRANSPORTER-RELATED"/>
    <property type="match status" value="1"/>
</dbReference>
<name>A0A9D6V4L3_9BACT</name>
<feature type="transmembrane region" description="Helical" evidence="7">
    <location>
        <begin position="222"/>
        <end position="247"/>
    </location>
</feature>
<dbReference type="AlphaFoldDB" id="A0A9D6V4L3"/>